<reference evidence="10" key="1">
    <citation type="journal article" date="2017" name="bioRxiv">
        <title>Comparative analysis of the genomes of Stylophora pistillata and Acropora digitifera provides evidence for extensive differences between species of corals.</title>
        <authorList>
            <person name="Voolstra C.R."/>
            <person name="Li Y."/>
            <person name="Liew Y.J."/>
            <person name="Baumgarten S."/>
            <person name="Zoccola D."/>
            <person name="Flot J.-F."/>
            <person name="Tambutte S."/>
            <person name="Allemand D."/>
            <person name="Aranda M."/>
        </authorList>
    </citation>
    <scope>NUCLEOTIDE SEQUENCE [LARGE SCALE GENOMIC DNA]</scope>
</reference>
<dbReference type="Gene3D" id="6.10.250.240">
    <property type="match status" value="1"/>
</dbReference>
<dbReference type="Gene3D" id="3.40.1360.10">
    <property type="match status" value="1"/>
</dbReference>
<keyword evidence="2" id="KW-0227">DNA damage</keyword>
<evidence type="ECO:0000256" key="2">
    <source>
        <dbReference type="ARBA" id="ARBA00022763"/>
    </source>
</evidence>
<dbReference type="Pfam" id="PF12169">
    <property type="entry name" value="DNA_pol3_gamma3"/>
    <property type="match status" value="1"/>
</dbReference>
<dbReference type="SUPFAM" id="SSF111304">
    <property type="entry name" value="Recombination protein RecR"/>
    <property type="match status" value="1"/>
</dbReference>
<dbReference type="Gene3D" id="1.10.8.420">
    <property type="entry name" value="RecR Domain 1"/>
    <property type="match status" value="1"/>
</dbReference>
<dbReference type="InterPro" id="IPR000093">
    <property type="entry name" value="DNA_Rcmb_RecR"/>
</dbReference>
<name>A0A2B4R4R4_STYPI</name>
<evidence type="ECO:0000256" key="6">
    <source>
        <dbReference type="ARBA" id="ARBA00023204"/>
    </source>
</evidence>
<comment type="caution">
    <text evidence="9">The sequence shown here is derived from an EMBL/GenBank/DDBJ whole genome shotgun (WGS) entry which is preliminary data.</text>
</comment>
<evidence type="ECO:0000259" key="8">
    <source>
        <dbReference type="PROSITE" id="PS50880"/>
    </source>
</evidence>
<dbReference type="Pfam" id="PF13662">
    <property type="entry name" value="Toprim_4"/>
    <property type="match status" value="1"/>
</dbReference>
<dbReference type="SUPFAM" id="SSF48019">
    <property type="entry name" value="post-AAA+ oligomerization domain-like"/>
    <property type="match status" value="1"/>
</dbReference>
<protein>
    <submittedName>
        <fullName evidence="9">Recombination protein RecR</fullName>
    </submittedName>
</protein>
<dbReference type="InterPro" id="IPR022754">
    <property type="entry name" value="DNA_pol_III_gamma-3"/>
</dbReference>
<dbReference type="GO" id="GO:0003887">
    <property type="term" value="F:DNA-directed DNA polymerase activity"/>
    <property type="evidence" value="ECO:0007669"/>
    <property type="project" value="InterPro"/>
</dbReference>
<dbReference type="InterPro" id="IPR022107">
    <property type="entry name" value="DNA_pol_III_gamma/tau_C"/>
</dbReference>
<evidence type="ECO:0000256" key="5">
    <source>
        <dbReference type="ARBA" id="ARBA00023172"/>
    </source>
</evidence>
<keyword evidence="1" id="KW-0479">Metal-binding</keyword>
<dbReference type="InterPro" id="IPR008921">
    <property type="entry name" value="DNA_pol3_clamp-load_cplx_C"/>
</dbReference>
<evidence type="ECO:0000256" key="7">
    <source>
        <dbReference type="SAM" id="MobiDB-lite"/>
    </source>
</evidence>
<dbReference type="NCBIfam" id="TIGR00615">
    <property type="entry name" value="recR"/>
    <property type="match status" value="1"/>
</dbReference>
<dbReference type="InterPro" id="IPR023627">
    <property type="entry name" value="Rcmb_RecR"/>
</dbReference>
<keyword evidence="4" id="KW-0862">Zinc</keyword>
<dbReference type="InterPro" id="IPR045085">
    <property type="entry name" value="HLD_clamp_pol_III_gamma_tau"/>
</dbReference>
<dbReference type="CDD" id="cd01025">
    <property type="entry name" value="TOPRIM_recR"/>
    <property type="match status" value="1"/>
</dbReference>
<keyword evidence="6" id="KW-0234">DNA repair</keyword>
<dbReference type="Gene3D" id="1.10.8.60">
    <property type="match status" value="1"/>
</dbReference>
<dbReference type="Pfam" id="PF22608">
    <property type="entry name" value="DNAX_ATPase_lid"/>
    <property type="match status" value="1"/>
</dbReference>
<feature type="compositionally biased region" description="Polar residues" evidence="7">
    <location>
        <begin position="317"/>
        <end position="330"/>
    </location>
</feature>
<dbReference type="STRING" id="50429.A0A2B4R4R4"/>
<dbReference type="Pfam" id="PF12362">
    <property type="entry name" value="DUF3646"/>
    <property type="match status" value="1"/>
</dbReference>
<accession>A0A2B4R4R4</accession>
<dbReference type="SUPFAM" id="SSF88659">
    <property type="entry name" value="Sigma3 and sigma4 domains of RNA polymerase sigma factors"/>
    <property type="match status" value="1"/>
</dbReference>
<dbReference type="PROSITE" id="PS50880">
    <property type="entry name" value="TOPRIM"/>
    <property type="match status" value="1"/>
</dbReference>
<dbReference type="HAMAP" id="MF_00017">
    <property type="entry name" value="RecR"/>
    <property type="match status" value="1"/>
</dbReference>
<dbReference type="InterPro" id="IPR013324">
    <property type="entry name" value="RNA_pol_sigma_r3/r4-like"/>
</dbReference>
<gene>
    <name evidence="9" type="primary">recR</name>
    <name evidence="9" type="ORF">AWC38_SpisGene24758</name>
</gene>
<dbReference type="Pfam" id="PF21176">
    <property type="entry name" value="RecR_HhH"/>
    <property type="match status" value="1"/>
</dbReference>
<feature type="domain" description="Toprim" evidence="8">
    <location>
        <begin position="544"/>
        <end position="639"/>
    </location>
</feature>
<dbReference type="OrthoDB" id="6537747at2759"/>
<keyword evidence="3" id="KW-0863">Zinc-finger</keyword>
<evidence type="ECO:0000256" key="4">
    <source>
        <dbReference type="ARBA" id="ARBA00022833"/>
    </source>
</evidence>
<keyword evidence="10" id="KW-1185">Reference proteome</keyword>
<proteinExistence type="inferred from homology"/>
<dbReference type="GO" id="GO:0003677">
    <property type="term" value="F:DNA binding"/>
    <property type="evidence" value="ECO:0007669"/>
    <property type="project" value="InterPro"/>
</dbReference>
<evidence type="ECO:0000256" key="3">
    <source>
        <dbReference type="ARBA" id="ARBA00022771"/>
    </source>
</evidence>
<evidence type="ECO:0000313" key="9">
    <source>
        <dbReference type="EMBL" id="PFX11490.1"/>
    </source>
</evidence>
<evidence type="ECO:0000256" key="1">
    <source>
        <dbReference type="ARBA" id="ARBA00022723"/>
    </source>
</evidence>
<dbReference type="InterPro" id="IPR034137">
    <property type="entry name" value="TOPRIM_RecR"/>
</dbReference>
<dbReference type="EMBL" id="LSMT01002398">
    <property type="protein sequence ID" value="PFX11490.1"/>
    <property type="molecule type" value="Genomic_DNA"/>
</dbReference>
<dbReference type="PANTHER" id="PTHR30446:SF0">
    <property type="entry name" value="RECOMBINATION PROTEIN RECR"/>
    <property type="match status" value="1"/>
</dbReference>
<sequence>MDLYSSAAMTPDQLSKIAKEVGVSEKAVMHMDRRLRGKDYSLNAPLGTEDGEDSEWIDRVEDETASPEERMVYEDRQQKAQSFIAEALELLKPREADIIHRRHLSDTPMTLEALGHDLGILDPLAIAAEGSARDALSLLERAIALSGEKITEQIVQEMLGLAAGNEVEQLFTALNSGETAKLLHLYEDLYQRGRAPQAILKMLLEHASKHIKQQALGKENNFSVPVLHRLWQGLLKGLNDIERAPLDFQAGEVVLLRLSHLSQMPDLESLIHQRRLEPHTPSMISSEKMSAKGPETQASLNQANTTPSAPSLVENAPNLTSSPTSANFPSPTLPQSFEELVTFVQKQKEPLLAAQLKQDVHVIRYAPGHLVARLGEKASQDLWNRLQTILKKSFPETSWILETAMEEGAPSLVEQEEKVRTDKRKEALNQPLVKKVLDTFPDAEVKEESFMDAAASLSKGPLKTSGGGSEVEELIRRLGRLPGLGPRSGRRGALYLLTHREEALRPLIQALEKAYENVSECQTCGNLDTINPCKLCRDDRRLKNTVCVVETVADLWALERTQGYRGHYHVLGGYLSALDGVGPEDLNLRSLKERLDTHPIEEVILALNATVEGQTTAYYIADQLKDFGVKVTAVAHGIPLGGELDYLDDGTLSMALSSRKDLLSLS</sequence>
<dbReference type="SMART" id="SM00493">
    <property type="entry name" value="TOPRIM"/>
    <property type="match status" value="1"/>
</dbReference>
<organism evidence="9 10">
    <name type="scientific">Stylophora pistillata</name>
    <name type="common">Smooth cauliflower coral</name>
    <dbReference type="NCBI Taxonomy" id="50429"/>
    <lineage>
        <taxon>Eukaryota</taxon>
        <taxon>Metazoa</taxon>
        <taxon>Cnidaria</taxon>
        <taxon>Anthozoa</taxon>
        <taxon>Hexacorallia</taxon>
        <taxon>Scleractinia</taxon>
        <taxon>Astrocoeniina</taxon>
        <taxon>Pocilloporidae</taxon>
        <taxon>Stylophora</taxon>
    </lineage>
</organism>
<dbReference type="InterPro" id="IPR006171">
    <property type="entry name" value="TOPRIM_dom"/>
</dbReference>
<dbReference type="Proteomes" id="UP000225706">
    <property type="component" value="Unassembled WGS sequence"/>
</dbReference>
<feature type="region of interest" description="Disordered" evidence="7">
    <location>
        <begin position="283"/>
        <end position="330"/>
    </location>
</feature>
<dbReference type="GO" id="GO:0008270">
    <property type="term" value="F:zinc ion binding"/>
    <property type="evidence" value="ECO:0007669"/>
    <property type="project" value="UniProtKB-KW"/>
</dbReference>
<evidence type="ECO:0000313" key="10">
    <source>
        <dbReference type="Proteomes" id="UP000225706"/>
    </source>
</evidence>
<dbReference type="Pfam" id="PF21175">
    <property type="entry name" value="RecR_C"/>
    <property type="match status" value="1"/>
</dbReference>
<dbReference type="GO" id="GO:0006260">
    <property type="term" value="P:DNA replication"/>
    <property type="evidence" value="ECO:0007669"/>
    <property type="project" value="InterPro"/>
</dbReference>
<dbReference type="GO" id="GO:0006281">
    <property type="term" value="P:DNA repair"/>
    <property type="evidence" value="ECO:0007669"/>
    <property type="project" value="UniProtKB-KW"/>
</dbReference>
<keyword evidence="5" id="KW-0233">DNA recombination</keyword>
<dbReference type="PANTHER" id="PTHR30446">
    <property type="entry name" value="RECOMBINATION PROTEIN RECR"/>
    <property type="match status" value="1"/>
</dbReference>
<feature type="compositionally biased region" description="Polar residues" evidence="7">
    <location>
        <begin position="296"/>
        <end position="309"/>
    </location>
</feature>
<dbReference type="Gene3D" id="1.20.272.10">
    <property type="match status" value="1"/>
</dbReference>
<dbReference type="AlphaFoldDB" id="A0A2B4R4R4"/>
<dbReference type="GO" id="GO:0006310">
    <property type="term" value="P:DNA recombination"/>
    <property type="evidence" value="ECO:0007669"/>
    <property type="project" value="UniProtKB-KW"/>
</dbReference>